<name>L7LEI8_9ACTN</name>
<feature type="domain" description="HTH tetR-type" evidence="4">
    <location>
        <begin position="19"/>
        <end position="79"/>
    </location>
</feature>
<dbReference type="eggNOG" id="COG1309">
    <property type="taxonomic scope" value="Bacteria"/>
</dbReference>
<dbReference type="PRINTS" id="PR00455">
    <property type="entry name" value="HTHTETR"/>
</dbReference>
<dbReference type="OrthoDB" id="4538622at2"/>
<feature type="DNA-binding region" description="H-T-H motif" evidence="2">
    <location>
        <begin position="42"/>
        <end position="61"/>
    </location>
</feature>
<dbReference type="SUPFAM" id="SSF46689">
    <property type="entry name" value="Homeodomain-like"/>
    <property type="match status" value="1"/>
</dbReference>
<dbReference type="GO" id="GO:0003700">
    <property type="term" value="F:DNA-binding transcription factor activity"/>
    <property type="evidence" value="ECO:0007669"/>
    <property type="project" value="TreeGrafter"/>
</dbReference>
<evidence type="ECO:0000256" key="2">
    <source>
        <dbReference type="PROSITE-ProRule" id="PRU00335"/>
    </source>
</evidence>
<comment type="caution">
    <text evidence="5">The sequence shown here is derived from an EMBL/GenBank/DDBJ whole genome shotgun (WGS) entry which is preliminary data.</text>
</comment>
<dbReference type="InterPro" id="IPR009057">
    <property type="entry name" value="Homeodomain-like_sf"/>
</dbReference>
<dbReference type="AlphaFoldDB" id="L7LEI8"/>
<evidence type="ECO:0000256" key="3">
    <source>
        <dbReference type="SAM" id="MobiDB-lite"/>
    </source>
</evidence>
<evidence type="ECO:0000256" key="1">
    <source>
        <dbReference type="ARBA" id="ARBA00023125"/>
    </source>
</evidence>
<organism evidence="5 6">
    <name type="scientific">Gordonia hirsuta DSM 44140 = NBRC 16056</name>
    <dbReference type="NCBI Taxonomy" id="1121927"/>
    <lineage>
        <taxon>Bacteria</taxon>
        <taxon>Bacillati</taxon>
        <taxon>Actinomycetota</taxon>
        <taxon>Actinomycetes</taxon>
        <taxon>Mycobacteriales</taxon>
        <taxon>Gordoniaceae</taxon>
        <taxon>Gordonia</taxon>
    </lineage>
</organism>
<gene>
    <name evidence="5" type="ORF">GOHSU_41_00090</name>
</gene>
<keyword evidence="1 2" id="KW-0238">DNA-binding</keyword>
<dbReference type="InterPro" id="IPR041583">
    <property type="entry name" value="TetR_C_31"/>
</dbReference>
<evidence type="ECO:0000313" key="6">
    <source>
        <dbReference type="Proteomes" id="UP000053405"/>
    </source>
</evidence>
<sequence length="216" mass="23020">MATGAQERVGRRTQEQRSAQTRRKLLDATVACLVDYGYAGTTTSKVAGRAGVTRGAQLHHFGSRQDLVSAAVQHLAAMRTAEAVAQLGAVRDSGDPVGALLELIWDLHDGPLFVASVELWVAARTDPVLREEVAAFERTVDGAVAGAAAGLFAPDVEREVLNFVYTAMDALRGILISGFIDPGSGRPRRRWDRACAVLRKAIDPAALVYRSAPAGD</sequence>
<evidence type="ECO:0000259" key="4">
    <source>
        <dbReference type="PROSITE" id="PS50977"/>
    </source>
</evidence>
<dbReference type="Pfam" id="PF00440">
    <property type="entry name" value="TetR_N"/>
    <property type="match status" value="1"/>
</dbReference>
<dbReference type="PANTHER" id="PTHR30055:SF226">
    <property type="entry name" value="HTH-TYPE TRANSCRIPTIONAL REGULATOR PKSA"/>
    <property type="match status" value="1"/>
</dbReference>
<evidence type="ECO:0000313" key="5">
    <source>
        <dbReference type="EMBL" id="GAC58472.1"/>
    </source>
</evidence>
<proteinExistence type="predicted"/>
<protein>
    <submittedName>
        <fullName evidence="5">Putative TetR family transcriptional regulator</fullName>
    </submittedName>
</protein>
<reference evidence="5 6" key="1">
    <citation type="submission" date="2012-12" db="EMBL/GenBank/DDBJ databases">
        <title>Whole genome shotgun sequence of Gordonia hirsuta NBRC 16056.</title>
        <authorList>
            <person name="Isaki-Nakamura S."/>
            <person name="Hosoyama A."/>
            <person name="Tsuchikane K."/>
            <person name="Katsumata H."/>
            <person name="Baba S."/>
            <person name="Yamazaki S."/>
            <person name="Fujita N."/>
        </authorList>
    </citation>
    <scope>NUCLEOTIDE SEQUENCE [LARGE SCALE GENOMIC DNA]</scope>
    <source>
        <strain evidence="5 6">NBRC 16056</strain>
    </source>
</reference>
<dbReference type="PROSITE" id="PS50977">
    <property type="entry name" value="HTH_TETR_2"/>
    <property type="match status" value="1"/>
</dbReference>
<dbReference type="InterPro" id="IPR050109">
    <property type="entry name" value="HTH-type_TetR-like_transc_reg"/>
</dbReference>
<dbReference type="RefSeq" id="WP_005942678.1">
    <property type="nucleotide sequence ID" value="NZ_ATVK01000021.1"/>
</dbReference>
<dbReference type="Proteomes" id="UP000053405">
    <property type="component" value="Unassembled WGS sequence"/>
</dbReference>
<dbReference type="Gene3D" id="1.10.357.10">
    <property type="entry name" value="Tetracycline Repressor, domain 2"/>
    <property type="match status" value="1"/>
</dbReference>
<dbReference type="PANTHER" id="PTHR30055">
    <property type="entry name" value="HTH-TYPE TRANSCRIPTIONAL REGULATOR RUTR"/>
    <property type="match status" value="1"/>
</dbReference>
<accession>L7LEI8</accession>
<dbReference type="InterPro" id="IPR001647">
    <property type="entry name" value="HTH_TetR"/>
</dbReference>
<dbReference type="Pfam" id="PF17940">
    <property type="entry name" value="TetR_C_31"/>
    <property type="match status" value="1"/>
</dbReference>
<dbReference type="EMBL" id="BANT01000041">
    <property type="protein sequence ID" value="GAC58472.1"/>
    <property type="molecule type" value="Genomic_DNA"/>
</dbReference>
<dbReference type="STRING" id="1121927.GOHSU_41_00090"/>
<feature type="region of interest" description="Disordered" evidence="3">
    <location>
        <begin position="1"/>
        <end position="20"/>
    </location>
</feature>
<keyword evidence="6" id="KW-1185">Reference proteome</keyword>
<dbReference type="GO" id="GO:0000976">
    <property type="term" value="F:transcription cis-regulatory region binding"/>
    <property type="evidence" value="ECO:0007669"/>
    <property type="project" value="TreeGrafter"/>
</dbReference>